<evidence type="ECO:0008006" key="3">
    <source>
        <dbReference type="Google" id="ProtNLM"/>
    </source>
</evidence>
<sequence>MSGIGILAGPYPVDDQLGGIGLRLWEIAQVLADAGHQVTIVAPRPSDFTHPGVTVSSGRPEEVAAASDAVITTDLPDTRVLLTAYEHGTILVAENAPPIEHLHFGSFAGPNAEDLYRDTVARWRLQLLLSDHLLVRSEAERASTLGALVAAGRMSAAHHRAGADLAGLVSLVPIGYNQHSLHKADEEVPREDAACEVLWNGGVWDYCHPAPVLHALAADRTSNFRLRLLYAPPPERLEPLLALAAELGLEERVLLPIGPVAHRARDGWVKAARAVVITGGRTAENMTCHRLRLRDAALYRLPVVVDDYGATGDLVAALGIGPVIDPTYPQALAAALRHAVDGTERERYLAALDRARSPLRGRFALERHLAPLLGLLESGHRAPDRTDRRHQDNIHTLLTQYPGLREQAPDLI</sequence>
<reference evidence="2" key="1">
    <citation type="journal article" date="2019" name="Int. J. Syst. Evol. Microbiol.">
        <title>The Global Catalogue of Microorganisms (GCM) 10K type strain sequencing project: providing services to taxonomists for standard genome sequencing and annotation.</title>
        <authorList>
            <consortium name="The Broad Institute Genomics Platform"/>
            <consortium name="The Broad Institute Genome Sequencing Center for Infectious Disease"/>
            <person name="Wu L."/>
            <person name="Ma J."/>
        </authorList>
    </citation>
    <scope>NUCLEOTIDE SEQUENCE [LARGE SCALE GENOMIC DNA]</scope>
    <source>
        <strain evidence="2">JCM 4594</strain>
    </source>
</reference>
<dbReference type="SUPFAM" id="SSF53756">
    <property type="entry name" value="UDP-Glycosyltransferase/glycogen phosphorylase"/>
    <property type="match status" value="1"/>
</dbReference>
<dbReference type="EMBL" id="BMUU01000001">
    <property type="protein sequence ID" value="GGY13691.1"/>
    <property type="molecule type" value="Genomic_DNA"/>
</dbReference>
<dbReference type="GeneID" id="96288178"/>
<dbReference type="RefSeq" id="WP_190025790.1">
    <property type="nucleotide sequence ID" value="NZ_BMUU01000001.1"/>
</dbReference>
<protein>
    <recommendedName>
        <fullName evidence="3">Glycosyltransferase</fullName>
    </recommendedName>
</protein>
<comment type="caution">
    <text evidence="1">The sequence shown here is derived from an EMBL/GenBank/DDBJ whole genome shotgun (WGS) entry which is preliminary data.</text>
</comment>
<evidence type="ECO:0000313" key="1">
    <source>
        <dbReference type="EMBL" id="GGY13691.1"/>
    </source>
</evidence>
<organism evidence="1 2">
    <name type="scientific">Streptomyces xanthochromogenes</name>
    <dbReference type="NCBI Taxonomy" id="67384"/>
    <lineage>
        <taxon>Bacteria</taxon>
        <taxon>Bacillati</taxon>
        <taxon>Actinomycetota</taxon>
        <taxon>Actinomycetes</taxon>
        <taxon>Kitasatosporales</taxon>
        <taxon>Streptomycetaceae</taxon>
        <taxon>Streptomyces</taxon>
    </lineage>
</organism>
<keyword evidence="2" id="KW-1185">Reference proteome</keyword>
<proteinExistence type="predicted"/>
<dbReference type="Gene3D" id="3.40.50.2000">
    <property type="entry name" value="Glycogen Phosphorylase B"/>
    <property type="match status" value="2"/>
</dbReference>
<evidence type="ECO:0000313" key="2">
    <source>
        <dbReference type="Proteomes" id="UP000600946"/>
    </source>
</evidence>
<name>A0ABQ2ZHQ7_9ACTN</name>
<accession>A0ABQ2ZHQ7</accession>
<dbReference type="Proteomes" id="UP000600946">
    <property type="component" value="Unassembled WGS sequence"/>
</dbReference>
<gene>
    <name evidence="1" type="ORF">GCM10010326_01230</name>
</gene>